<dbReference type="Pfam" id="PF02230">
    <property type="entry name" value="Abhydrolase_2"/>
    <property type="match status" value="1"/>
</dbReference>
<reference evidence="4 5" key="1">
    <citation type="submission" date="2016-10" db="EMBL/GenBank/DDBJ databases">
        <authorList>
            <person name="de Groot N.N."/>
        </authorList>
    </citation>
    <scope>NUCLEOTIDE SEQUENCE [LARGE SCALE GENOMIC DNA]</scope>
    <source>
        <strain evidence="4 5">DSM 23553</strain>
    </source>
</reference>
<dbReference type="PANTHER" id="PTHR10655:SF17">
    <property type="entry name" value="LYSOPHOSPHOLIPASE-LIKE PROTEIN 1"/>
    <property type="match status" value="1"/>
</dbReference>
<name>A0A1H5IX45_9FLAO</name>
<evidence type="ECO:0000259" key="3">
    <source>
        <dbReference type="Pfam" id="PF02230"/>
    </source>
</evidence>
<dbReference type="InterPro" id="IPR050565">
    <property type="entry name" value="LYPA1-2/EST-like"/>
</dbReference>
<dbReference type="Gene3D" id="3.40.50.1820">
    <property type="entry name" value="alpha/beta hydrolase"/>
    <property type="match status" value="1"/>
</dbReference>
<dbReference type="RefSeq" id="WP_093111483.1">
    <property type="nucleotide sequence ID" value="NZ_FNGG01000001.1"/>
</dbReference>
<dbReference type="InterPro" id="IPR003140">
    <property type="entry name" value="PLipase/COase/thioEstase"/>
</dbReference>
<keyword evidence="5" id="KW-1185">Reference proteome</keyword>
<organism evidence="4 5">
    <name type="scientific">Salinimicrobium catena</name>
    <dbReference type="NCBI Taxonomy" id="390640"/>
    <lineage>
        <taxon>Bacteria</taxon>
        <taxon>Pseudomonadati</taxon>
        <taxon>Bacteroidota</taxon>
        <taxon>Flavobacteriia</taxon>
        <taxon>Flavobacteriales</taxon>
        <taxon>Flavobacteriaceae</taxon>
        <taxon>Salinimicrobium</taxon>
    </lineage>
</organism>
<keyword evidence="2" id="KW-0378">Hydrolase</keyword>
<dbReference type="SUPFAM" id="SSF53474">
    <property type="entry name" value="alpha/beta-Hydrolases"/>
    <property type="match status" value="1"/>
</dbReference>
<dbReference type="STRING" id="390640.SAMN04488034_101557"/>
<dbReference type="GO" id="GO:0016787">
    <property type="term" value="F:hydrolase activity"/>
    <property type="evidence" value="ECO:0007669"/>
    <property type="project" value="UniProtKB-KW"/>
</dbReference>
<protein>
    <submittedName>
        <fullName evidence="4">Phospholipase/carboxylesterase</fullName>
    </submittedName>
</protein>
<evidence type="ECO:0000313" key="4">
    <source>
        <dbReference type="EMBL" id="SEE44795.1"/>
    </source>
</evidence>
<evidence type="ECO:0000256" key="1">
    <source>
        <dbReference type="ARBA" id="ARBA00006499"/>
    </source>
</evidence>
<dbReference type="Proteomes" id="UP000199448">
    <property type="component" value="Unassembled WGS sequence"/>
</dbReference>
<dbReference type="PANTHER" id="PTHR10655">
    <property type="entry name" value="LYSOPHOSPHOLIPASE-RELATED"/>
    <property type="match status" value="1"/>
</dbReference>
<proteinExistence type="inferred from homology"/>
<gene>
    <name evidence="4" type="ORF">SAMN04488034_101557</name>
</gene>
<accession>A0A1H5IX45</accession>
<sequence>MLHNKDFKYDGTPVEKASKALIMLHGRGGFAEDILGLAEHFKIEDFALVAPQAYNNSWYPLSFMAPEEQNQPWLDSALELLGELELELNQKGIASENIYFFGFSQGACLALEYTTRNAKKYGGVIAIIGGLIGDHINTGNYITDFEETSIFLGTSDPDSHVPVERVEQSAEILKNKNAKVELRIHKNAGHVINTEELGVANNFIFGYPGPSKKKV</sequence>
<dbReference type="AlphaFoldDB" id="A0A1H5IX45"/>
<comment type="similarity">
    <text evidence="1">Belongs to the AB hydrolase superfamily. AB hydrolase 2 family.</text>
</comment>
<dbReference type="OrthoDB" id="9801763at2"/>
<evidence type="ECO:0000313" key="5">
    <source>
        <dbReference type="Proteomes" id="UP000199448"/>
    </source>
</evidence>
<feature type="domain" description="Phospholipase/carboxylesterase/thioesterase" evidence="3">
    <location>
        <begin position="13"/>
        <end position="204"/>
    </location>
</feature>
<dbReference type="InterPro" id="IPR029058">
    <property type="entry name" value="AB_hydrolase_fold"/>
</dbReference>
<evidence type="ECO:0000256" key="2">
    <source>
        <dbReference type="ARBA" id="ARBA00022801"/>
    </source>
</evidence>
<dbReference type="EMBL" id="FNUG01000001">
    <property type="protein sequence ID" value="SEE44795.1"/>
    <property type="molecule type" value="Genomic_DNA"/>
</dbReference>